<keyword evidence="7" id="KW-0999">Mitochondrion inner membrane</keyword>
<evidence type="ECO:0000256" key="4">
    <source>
        <dbReference type="ARBA" id="ARBA00022449"/>
    </source>
</evidence>
<dbReference type="GO" id="GO:0005743">
    <property type="term" value="C:mitochondrial inner membrane"/>
    <property type="evidence" value="ECO:0007669"/>
    <property type="project" value="UniProtKB-SubCell"/>
</dbReference>
<comment type="catalytic activity">
    <reaction evidence="11">
        <text>ADP(in) + ATP(out) = ADP(out) + ATP(in)</text>
        <dbReference type="Rhea" id="RHEA:34999"/>
        <dbReference type="ChEBI" id="CHEBI:30616"/>
        <dbReference type="ChEBI" id="CHEBI:456216"/>
    </reaction>
    <physiologicalReaction direction="left-to-right" evidence="11">
        <dbReference type="Rhea" id="RHEA:35000"/>
    </physiologicalReaction>
</comment>
<dbReference type="SUPFAM" id="SSF103506">
    <property type="entry name" value="Mitochondrial carrier"/>
    <property type="match status" value="1"/>
</dbReference>
<evidence type="ECO:0000256" key="13">
    <source>
        <dbReference type="RuleBase" id="RU000488"/>
    </source>
</evidence>
<evidence type="ECO:0000256" key="11">
    <source>
        <dbReference type="ARBA" id="ARBA00024143"/>
    </source>
</evidence>
<evidence type="ECO:0000256" key="14">
    <source>
        <dbReference type="RuleBase" id="RU368008"/>
    </source>
</evidence>
<evidence type="ECO:0000313" key="15">
    <source>
        <dbReference type="EMBL" id="KFG27804.1"/>
    </source>
</evidence>
<evidence type="ECO:0000256" key="6">
    <source>
        <dbReference type="ARBA" id="ARBA00022737"/>
    </source>
</evidence>
<evidence type="ECO:0000256" key="5">
    <source>
        <dbReference type="ARBA" id="ARBA00022692"/>
    </source>
</evidence>
<dbReference type="Proteomes" id="UP000028828">
    <property type="component" value="Unassembled WGS sequence"/>
</dbReference>
<keyword evidence="9" id="KW-0496">Mitochondrion</keyword>
<dbReference type="PROSITE" id="PS50920">
    <property type="entry name" value="SOLCAR"/>
    <property type="match status" value="1"/>
</dbReference>
<dbReference type="AlphaFoldDB" id="A0A086J6N6"/>
<comment type="caution">
    <text evidence="15">The sequence shown here is derived from an EMBL/GenBank/DDBJ whole genome shotgun (WGS) entry which is preliminary data.</text>
</comment>
<evidence type="ECO:0000256" key="9">
    <source>
        <dbReference type="ARBA" id="ARBA00023128"/>
    </source>
</evidence>
<keyword evidence="5 12" id="KW-0812">Transmembrane</keyword>
<sequence length="61" mass="6931">MMMQALRSDTLYRNMWDCAGRIAREEGVTAYYKGCASNIVRGVCCAIVLVLYDEMKRFVAS</sequence>
<dbReference type="GO" id="GO:1990544">
    <property type="term" value="P:mitochondrial ATP transmembrane transport"/>
    <property type="evidence" value="ECO:0007669"/>
    <property type="project" value="InterPro"/>
</dbReference>
<dbReference type="Pfam" id="PF00153">
    <property type="entry name" value="Mito_carr"/>
    <property type="match status" value="1"/>
</dbReference>
<evidence type="ECO:0000256" key="8">
    <source>
        <dbReference type="ARBA" id="ARBA00022989"/>
    </source>
</evidence>
<keyword evidence="3 13" id="KW-0813">Transport</keyword>
<dbReference type="InterPro" id="IPR002113">
    <property type="entry name" value="ADT_euk_type"/>
</dbReference>
<dbReference type="PANTHER" id="PTHR45635">
    <property type="entry name" value="ADP,ATP CARRIER PROTEIN 1-RELATED-RELATED"/>
    <property type="match status" value="1"/>
</dbReference>
<dbReference type="GO" id="GO:0005471">
    <property type="term" value="F:ATP:ADP antiporter activity"/>
    <property type="evidence" value="ECO:0007669"/>
    <property type="project" value="UniProtKB-UniRule"/>
</dbReference>
<dbReference type="PANTHER" id="PTHR45635:SF14">
    <property type="entry name" value="ADP_ATP TRANSLOCASE"/>
    <property type="match status" value="1"/>
</dbReference>
<protein>
    <recommendedName>
        <fullName evidence="14">ADP/ATP translocase</fullName>
    </recommendedName>
    <alternativeName>
        <fullName evidence="14">ADP,ATP carrier protein</fullName>
    </alternativeName>
</protein>
<name>A0A086J6N6_TOXGO</name>
<comment type="subcellular location">
    <subcellularLocation>
        <location evidence="14">Membrane</location>
        <topology evidence="14">Multi-pass membrane protein</topology>
    </subcellularLocation>
    <subcellularLocation>
        <location evidence="1">Mitochondrion inner membrane</location>
        <topology evidence="1">Multi-pass membrane protein</topology>
    </subcellularLocation>
</comment>
<dbReference type="EMBL" id="AEYI02002582">
    <property type="protein sequence ID" value="KFG27804.1"/>
    <property type="molecule type" value="Genomic_DNA"/>
</dbReference>
<evidence type="ECO:0000256" key="10">
    <source>
        <dbReference type="ARBA" id="ARBA00023136"/>
    </source>
</evidence>
<comment type="subunit">
    <text evidence="14">Monomer.</text>
</comment>
<dbReference type="GO" id="GO:0140021">
    <property type="term" value="P:mitochondrial ADP transmembrane transport"/>
    <property type="evidence" value="ECO:0007669"/>
    <property type="project" value="InterPro"/>
</dbReference>
<evidence type="ECO:0000256" key="12">
    <source>
        <dbReference type="PROSITE-ProRule" id="PRU00282"/>
    </source>
</evidence>
<evidence type="ECO:0000256" key="2">
    <source>
        <dbReference type="ARBA" id="ARBA00006375"/>
    </source>
</evidence>
<comment type="function">
    <text evidence="14">Catalyzes the exchange of ADP and ATP across the membrane.</text>
</comment>
<evidence type="ECO:0000256" key="7">
    <source>
        <dbReference type="ARBA" id="ARBA00022792"/>
    </source>
</evidence>
<dbReference type="VEuPathDB" id="ToxoDB:TGP89_237700"/>
<dbReference type="Gene3D" id="1.50.40.10">
    <property type="entry name" value="Mitochondrial carrier domain"/>
    <property type="match status" value="1"/>
</dbReference>
<keyword evidence="6" id="KW-0677">Repeat</keyword>
<dbReference type="InterPro" id="IPR018108">
    <property type="entry name" value="MCP_transmembrane"/>
</dbReference>
<reference evidence="15 16" key="1">
    <citation type="submission" date="2014-03" db="EMBL/GenBank/DDBJ databases">
        <authorList>
            <person name="Sibley D."/>
            <person name="Venepally P."/>
            <person name="Karamycheva S."/>
            <person name="Hadjithomas M."/>
            <person name="Khan A."/>
            <person name="Brunk B."/>
            <person name="Roos D."/>
            <person name="Caler E."/>
            <person name="Lorenzi H."/>
        </authorList>
    </citation>
    <scope>NUCLEOTIDE SEQUENCE [LARGE SCALE GENOMIC DNA]</scope>
    <source>
        <strain evidence="16">p89</strain>
    </source>
</reference>
<dbReference type="InterPro" id="IPR023395">
    <property type="entry name" value="MCP_dom_sf"/>
</dbReference>
<keyword evidence="10 12" id="KW-0472">Membrane</keyword>
<keyword evidence="4" id="KW-0050">Antiport</keyword>
<organism evidence="15 16">
    <name type="scientific">Toxoplasma gondii p89</name>
    <dbReference type="NCBI Taxonomy" id="943119"/>
    <lineage>
        <taxon>Eukaryota</taxon>
        <taxon>Sar</taxon>
        <taxon>Alveolata</taxon>
        <taxon>Apicomplexa</taxon>
        <taxon>Conoidasida</taxon>
        <taxon>Coccidia</taxon>
        <taxon>Eucoccidiorida</taxon>
        <taxon>Eimeriorina</taxon>
        <taxon>Sarcocystidae</taxon>
        <taxon>Toxoplasma</taxon>
    </lineage>
</organism>
<evidence type="ECO:0000256" key="3">
    <source>
        <dbReference type="ARBA" id="ARBA00022448"/>
    </source>
</evidence>
<feature type="repeat" description="Solcar" evidence="12">
    <location>
        <begin position="1"/>
        <end position="58"/>
    </location>
</feature>
<evidence type="ECO:0000256" key="1">
    <source>
        <dbReference type="ARBA" id="ARBA00004448"/>
    </source>
</evidence>
<keyword evidence="8" id="KW-1133">Transmembrane helix</keyword>
<comment type="similarity">
    <text evidence="2 13">Belongs to the mitochondrial carrier (TC 2.A.29) family.</text>
</comment>
<accession>A0A086J6N6</accession>
<evidence type="ECO:0000313" key="16">
    <source>
        <dbReference type="Proteomes" id="UP000028828"/>
    </source>
</evidence>
<gene>
    <name evidence="15" type="ORF">TGP89_237700</name>
</gene>
<proteinExistence type="inferred from homology"/>